<keyword evidence="2" id="KW-0812">Transmembrane</keyword>
<keyword evidence="2" id="KW-0472">Membrane</keyword>
<feature type="compositionally biased region" description="Low complexity" evidence="1">
    <location>
        <begin position="18"/>
        <end position="31"/>
    </location>
</feature>
<dbReference type="EMBL" id="JATAAI010000006">
    <property type="protein sequence ID" value="KAK1744693.1"/>
    <property type="molecule type" value="Genomic_DNA"/>
</dbReference>
<gene>
    <name evidence="3" type="ORF">QTG54_003984</name>
</gene>
<feature type="region of interest" description="Disordered" evidence="1">
    <location>
        <begin position="112"/>
        <end position="169"/>
    </location>
</feature>
<evidence type="ECO:0000256" key="1">
    <source>
        <dbReference type="SAM" id="MobiDB-lite"/>
    </source>
</evidence>
<feature type="compositionally biased region" description="Low complexity" evidence="1">
    <location>
        <begin position="134"/>
        <end position="156"/>
    </location>
</feature>
<feature type="region of interest" description="Disordered" evidence="1">
    <location>
        <begin position="1"/>
        <end position="82"/>
    </location>
</feature>
<dbReference type="Gene3D" id="3.90.1720.10">
    <property type="entry name" value="endopeptidase domain like (from Nostoc punctiforme)"/>
    <property type="match status" value="1"/>
</dbReference>
<name>A0AAD8YF42_9STRA</name>
<dbReference type="PANTHER" id="PTHR46137:SF3">
    <property type="entry name" value="OS05G0310600 PROTEIN"/>
    <property type="match status" value="1"/>
</dbReference>
<organism evidence="3 4">
    <name type="scientific">Skeletonema marinoi</name>
    <dbReference type="NCBI Taxonomy" id="267567"/>
    <lineage>
        <taxon>Eukaryota</taxon>
        <taxon>Sar</taxon>
        <taxon>Stramenopiles</taxon>
        <taxon>Ochrophyta</taxon>
        <taxon>Bacillariophyta</taxon>
        <taxon>Coscinodiscophyceae</taxon>
        <taxon>Thalassiosirophycidae</taxon>
        <taxon>Thalassiosirales</taxon>
        <taxon>Skeletonemataceae</taxon>
        <taxon>Skeletonema</taxon>
        <taxon>Skeletonema marinoi-dohrnii complex</taxon>
    </lineage>
</organism>
<evidence type="ECO:0000256" key="2">
    <source>
        <dbReference type="SAM" id="Phobius"/>
    </source>
</evidence>
<reference evidence="3" key="1">
    <citation type="submission" date="2023-06" db="EMBL/GenBank/DDBJ databases">
        <title>Survivors Of The Sea: Transcriptome response of Skeletonema marinoi to long-term dormancy.</title>
        <authorList>
            <person name="Pinder M.I.M."/>
            <person name="Kourtchenko O."/>
            <person name="Robertson E.K."/>
            <person name="Larsson T."/>
            <person name="Maumus F."/>
            <person name="Osuna-Cruz C.M."/>
            <person name="Vancaester E."/>
            <person name="Stenow R."/>
            <person name="Vandepoele K."/>
            <person name="Ploug H."/>
            <person name="Bruchert V."/>
            <person name="Godhe A."/>
            <person name="Topel M."/>
        </authorList>
    </citation>
    <scope>NUCLEOTIDE SEQUENCE</scope>
    <source>
        <strain evidence="3">R05AC</strain>
    </source>
</reference>
<evidence type="ECO:0000313" key="3">
    <source>
        <dbReference type="EMBL" id="KAK1744693.1"/>
    </source>
</evidence>
<dbReference type="Proteomes" id="UP001224775">
    <property type="component" value="Unassembled WGS sequence"/>
</dbReference>
<sequence>MMEPSNGDDTNPLALLDAAGSSSNTGAAALTDDTDLLGGGADPDMEVYDLNNNDSDVEEEVEIEEELSDDNDADGDLLDMDGWNLRNRKDEAKSGSNTGEDYDTEEVAAAVINSPGGNSNNNSRRGIFGGWGRGKSNNNNSNGSSGNLASGDAAGSPSWSNTEGNSEYSKVAQDGIDEAALAYGEGGITGDDDLTDEIVDAELEEEQKMDNELRPGDHIFIWQAYGINPRAYQRHAVVYSVTRKGQTHQELGDEQLSFNLNDVYNDYEDDVEVTVVSFYHFQRHHAAQGASQAAMAASGNSRGKRHGCKRELLHDFIGPDCMNRKKPLRKVRYGRTVKKGLLSQKAGVGTALKKDQPGLILARVQYLLDNQDHLPSHNALSANGECAAMWCVTGKWCTLQGASILAVTSVGQAGGALLAGGILSNLTVLVPMPGLWGMAGWWWYVPATVAYPFLVPTLVGLGMCSLVPLEILRRNRKKWRVITDGLNHEFWLNTSDEIKETHFGTMAAAEREAELRTFLA</sequence>
<comment type="caution">
    <text evidence="3">The sequence shown here is derived from an EMBL/GenBank/DDBJ whole genome shotgun (WGS) entry which is preliminary data.</text>
</comment>
<dbReference type="PANTHER" id="PTHR46137">
    <property type="entry name" value="OS05G0310600 PROTEIN"/>
    <property type="match status" value="1"/>
</dbReference>
<feature type="compositionally biased region" description="Low complexity" evidence="1">
    <location>
        <begin position="112"/>
        <end position="126"/>
    </location>
</feature>
<keyword evidence="4" id="KW-1185">Reference proteome</keyword>
<proteinExistence type="predicted"/>
<evidence type="ECO:0000313" key="4">
    <source>
        <dbReference type="Proteomes" id="UP001224775"/>
    </source>
</evidence>
<protein>
    <submittedName>
        <fullName evidence="3">Uncharacterized protein</fullName>
    </submittedName>
</protein>
<keyword evidence="2" id="KW-1133">Transmembrane helix</keyword>
<accession>A0AAD8YF42</accession>
<feature type="compositionally biased region" description="Acidic residues" evidence="1">
    <location>
        <begin position="55"/>
        <end position="79"/>
    </location>
</feature>
<dbReference type="AlphaFoldDB" id="A0AAD8YF42"/>
<feature type="transmembrane region" description="Helical" evidence="2">
    <location>
        <begin position="450"/>
        <end position="472"/>
    </location>
</feature>
<feature type="compositionally biased region" description="Polar residues" evidence="1">
    <location>
        <begin position="157"/>
        <end position="168"/>
    </location>
</feature>